<reference evidence="2 3" key="1">
    <citation type="journal article" date="2017" name="Curr. Biol.">
        <title>Genome architecture and evolution of a unichromosomal asexual nematode.</title>
        <authorList>
            <person name="Fradin H."/>
            <person name="Zegar C."/>
            <person name="Gutwein M."/>
            <person name="Lucas J."/>
            <person name="Kovtun M."/>
            <person name="Corcoran D."/>
            <person name="Baugh L.R."/>
            <person name="Kiontke K."/>
            <person name="Gunsalus K."/>
            <person name="Fitch D.H."/>
            <person name="Piano F."/>
        </authorList>
    </citation>
    <scope>NUCLEOTIDE SEQUENCE [LARGE SCALE GENOMIC DNA]</scope>
    <source>
        <strain evidence="2">PF1309</strain>
    </source>
</reference>
<dbReference type="Proteomes" id="UP000218231">
    <property type="component" value="Unassembled WGS sequence"/>
</dbReference>
<feature type="compositionally biased region" description="Polar residues" evidence="1">
    <location>
        <begin position="31"/>
        <end position="45"/>
    </location>
</feature>
<name>A0A2A2JRE8_9BILA</name>
<dbReference type="AlphaFoldDB" id="A0A2A2JRE8"/>
<accession>A0A2A2JRE8</accession>
<proteinExistence type="predicted"/>
<evidence type="ECO:0000313" key="3">
    <source>
        <dbReference type="Proteomes" id="UP000218231"/>
    </source>
</evidence>
<keyword evidence="3" id="KW-1185">Reference proteome</keyword>
<feature type="region of interest" description="Disordered" evidence="1">
    <location>
        <begin position="1"/>
        <end position="73"/>
    </location>
</feature>
<sequence length="73" mass="8032">METQLNYDKQGDGPSYTSQIVQDDKDDDTQSESSIGFNSDYTGSNYAEDDVPKMSLSSPPDFADIGSNWIKKG</sequence>
<gene>
    <name evidence="2" type="ORF">WR25_20498</name>
</gene>
<organism evidence="2 3">
    <name type="scientific">Diploscapter pachys</name>
    <dbReference type="NCBI Taxonomy" id="2018661"/>
    <lineage>
        <taxon>Eukaryota</taxon>
        <taxon>Metazoa</taxon>
        <taxon>Ecdysozoa</taxon>
        <taxon>Nematoda</taxon>
        <taxon>Chromadorea</taxon>
        <taxon>Rhabditida</taxon>
        <taxon>Rhabditina</taxon>
        <taxon>Rhabditomorpha</taxon>
        <taxon>Rhabditoidea</taxon>
        <taxon>Rhabditidae</taxon>
        <taxon>Diploscapter</taxon>
    </lineage>
</organism>
<comment type="caution">
    <text evidence="2">The sequence shown here is derived from an EMBL/GenBank/DDBJ whole genome shotgun (WGS) entry which is preliminary data.</text>
</comment>
<evidence type="ECO:0000256" key="1">
    <source>
        <dbReference type="SAM" id="MobiDB-lite"/>
    </source>
</evidence>
<evidence type="ECO:0000313" key="2">
    <source>
        <dbReference type="EMBL" id="PAV64366.1"/>
    </source>
</evidence>
<protein>
    <submittedName>
        <fullName evidence="2">Uncharacterized protein</fullName>
    </submittedName>
</protein>
<dbReference type="EMBL" id="LIAE01010265">
    <property type="protein sequence ID" value="PAV64366.1"/>
    <property type="molecule type" value="Genomic_DNA"/>
</dbReference>